<comment type="similarity">
    <text evidence="8 9">Belongs to the TRAP transporter small permease family.</text>
</comment>
<evidence type="ECO:0000256" key="4">
    <source>
        <dbReference type="ARBA" id="ARBA00022519"/>
    </source>
</evidence>
<dbReference type="InterPro" id="IPR007387">
    <property type="entry name" value="TRAP_DctQ"/>
</dbReference>
<organism evidence="11 12">
    <name type="scientific">Bradyrhizobium oligotrophicum S58</name>
    <dbReference type="NCBI Taxonomy" id="1245469"/>
    <lineage>
        <taxon>Bacteria</taxon>
        <taxon>Pseudomonadati</taxon>
        <taxon>Pseudomonadota</taxon>
        <taxon>Alphaproteobacteria</taxon>
        <taxon>Hyphomicrobiales</taxon>
        <taxon>Nitrobacteraceae</taxon>
        <taxon>Bradyrhizobium</taxon>
    </lineage>
</organism>
<evidence type="ECO:0000259" key="10">
    <source>
        <dbReference type="Pfam" id="PF04290"/>
    </source>
</evidence>
<dbReference type="Proteomes" id="UP000011841">
    <property type="component" value="Chromosome"/>
</dbReference>
<keyword evidence="7 9" id="KW-0472">Membrane</keyword>
<keyword evidence="3" id="KW-1003">Cell membrane</keyword>
<keyword evidence="12" id="KW-1185">Reference proteome</keyword>
<evidence type="ECO:0000313" key="11">
    <source>
        <dbReference type="EMBL" id="BAM91103.1"/>
    </source>
</evidence>
<dbReference type="RefSeq" id="WP_015668192.1">
    <property type="nucleotide sequence ID" value="NC_020453.1"/>
</dbReference>
<keyword evidence="4 9" id="KW-0997">Cell inner membrane</keyword>
<dbReference type="GO" id="GO:0022857">
    <property type="term" value="F:transmembrane transporter activity"/>
    <property type="evidence" value="ECO:0007669"/>
    <property type="project" value="UniProtKB-UniRule"/>
</dbReference>
<feature type="transmembrane region" description="Helical" evidence="9">
    <location>
        <begin position="99"/>
        <end position="119"/>
    </location>
</feature>
<gene>
    <name evidence="11" type="ORF">S58_51240</name>
</gene>
<dbReference type="EMBL" id="AP012603">
    <property type="protein sequence ID" value="BAM91103.1"/>
    <property type="molecule type" value="Genomic_DNA"/>
</dbReference>
<comment type="subunit">
    <text evidence="9">The complex comprises the extracytoplasmic solute receptor protein and the two transmembrane proteins.</text>
</comment>
<dbReference type="AlphaFoldDB" id="M4ZB82"/>
<dbReference type="KEGG" id="aol:S58_51240"/>
<name>M4ZB82_9BRAD</name>
<dbReference type="PANTHER" id="PTHR35011:SF5">
    <property type="entry name" value="SIALIC ACID TRAP TRANSPORTER SMALL PERMEASE PROTEIN SIAQ"/>
    <property type="match status" value="1"/>
</dbReference>
<evidence type="ECO:0000256" key="5">
    <source>
        <dbReference type="ARBA" id="ARBA00022692"/>
    </source>
</evidence>
<evidence type="ECO:0000313" key="12">
    <source>
        <dbReference type="Proteomes" id="UP000011841"/>
    </source>
</evidence>
<dbReference type="InterPro" id="IPR055348">
    <property type="entry name" value="DctQ"/>
</dbReference>
<accession>M4ZB82</accession>
<dbReference type="OrthoDB" id="8222530at2"/>
<dbReference type="eggNOG" id="COG3090">
    <property type="taxonomic scope" value="Bacteria"/>
</dbReference>
<feature type="transmembrane region" description="Helical" evidence="9">
    <location>
        <begin position="21"/>
        <end position="44"/>
    </location>
</feature>
<comment type="function">
    <text evidence="9">Part of the tripartite ATP-independent periplasmic (TRAP) transport system.</text>
</comment>
<dbReference type="Pfam" id="PF04290">
    <property type="entry name" value="DctQ"/>
    <property type="match status" value="1"/>
</dbReference>
<dbReference type="GO" id="GO:0015740">
    <property type="term" value="P:C4-dicarboxylate transport"/>
    <property type="evidence" value="ECO:0007669"/>
    <property type="project" value="TreeGrafter"/>
</dbReference>
<evidence type="ECO:0000256" key="1">
    <source>
        <dbReference type="ARBA" id="ARBA00004429"/>
    </source>
</evidence>
<dbReference type="GeneID" id="301818886"/>
<feature type="transmembrane region" description="Helical" evidence="9">
    <location>
        <begin position="139"/>
        <end position="158"/>
    </location>
</feature>
<dbReference type="HOGENOM" id="CLU_1406367_0_0_5"/>
<reference evidence="11 12" key="1">
    <citation type="journal article" date="2013" name="Appl. Environ. Microbiol.">
        <title>Genome analysis suggests that the soil oligotrophic bacterium Agromonas oligotrophica (Bradyrhizobium oligotrophicum) is a nitrogen-fixing symbiont of Aeschynomene indica.</title>
        <authorList>
            <person name="Okubo T."/>
            <person name="Fukushima S."/>
            <person name="Itakura M."/>
            <person name="Oshima K."/>
            <person name="Longtonglang A."/>
            <person name="Teaumroong N."/>
            <person name="Mitsui H."/>
            <person name="Hattori M."/>
            <person name="Hattori R."/>
            <person name="Hattori T."/>
            <person name="Minamisawa K."/>
        </authorList>
    </citation>
    <scope>NUCLEOTIDE SEQUENCE [LARGE SCALE GENOMIC DNA]</scope>
    <source>
        <strain evidence="11 12">S58</strain>
    </source>
</reference>
<evidence type="ECO:0000256" key="9">
    <source>
        <dbReference type="RuleBase" id="RU369079"/>
    </source>
</evidence>
<evidence type="ECO:0000256" key="2">
    <source>
        <dbReference type="ARBA" id="ARBA00022448"/>
    </source>
</evidence>
<evidence type="ECO:0000256" key="7">
    <source>
        <dbReference type="ARBA" id="ARBA00023136"/>
    </source>
</evidence>
<feature type="transmembrane region" description="Helical" evidence="9">
    <location>
        <begin position="56"/>
        <end position="78"/>
    </location>
</feature>
<evidence type="ECO:0000256" key="3">
    <source>
        <dbReference type="ARBA" id="ARBA00022475"/>
    </source>
</evidence>
<dbReference type="GO" id="GO:0005886">
    <property type="term" value="C:plasma membrane"/>
    <property type="evidence" value="ECO:0007669"/>
    <property type="project" value="UniProtKB-SubCell"/>
</dbReference>
<protein>
    <recommendedName>
        <fullName evidence="9">TRAP transporter small permease protein</fullName>
    </recommendedName>
</protein>
<feature type="domain" description="Tripartite ATP-independent periplasmic transporters DctQ component" evidence="10">
    <location>
        <begin position="40"/>
        <end position="165"/>
    </location>
</feature>
<proteinExistence type="inferred from homology"/>
<comment type="subcellular location">
    <subcellularLocation>
        <location evidence="1 9">Cell inner membrane</location>
        <topology evidence="1 9">Multi-pass membrane protein</topology>
    </subcellularLocation>
</comment>
<keyword evidence="6 9" id="KW-1133">Transmembrane helix</keyword>
<evidence type="ECO:0000256" key="6">
    <source>
        <dbReference type="ARBA" id="ARBA00022989"/>
    </source>
</evidence>
<dbReference type="STRING" id="1245469.S58_51240"/>
<evidence type="ECO:0000256" key="8">
    <source>
        <dbReference type="ARBA" id="ARBA00038436"/>
    </source>
</evidence>
<dbReference type="PATRIC" id="fig|1245469.3.peg.5245"/>
<sequence>MSIADKLVLQRQRHLKWRQLDPLELVLMMLCGALCFGFSMSVTADIVTRTIGHPWLWLQEVTSSLFVYAIFVGAAVATRRNDHLYLTAIAESMHGMPRLVVEIVLRLVVLGVALCLVWYGYLNFLRGFGSFRLPSGTPIASLYIIIPLSGVLIALFAVEQLVNGIANGFDHPELPEHEAVIPPPHTSAGRSDRT</sequence>
<dbReference type="PANTHER" id="PTHR35011">
    <property type="entry name" value="2,3-DIKETO-L-GULONATE TRAP TRANSPORTER SMALL PERMEASE PROTEIN YIAM"/>
    <property type="match status" value="1"/>
</dbReference>
<keyword evidence="2 9" id="KW-0813">Transport</keyword>
<keyword evidence="5 9" id="KW-0812">Transmembrane</keyword>